<evidence type="ECO:0000256" key="6">
    <source>
        <dbReference type="ARBA" id="ARBA00023242"/>
    </source>
</evidence>
<dbReference type="Pfam" id="PF03909">
    <property type="entry name" value="BSD"/>
    <property type="match status" value="1"/>
</dbReference>
<proteinExistence type="inferred from homology"/>
<dbReference type="CDD" id="cd13229">
    <property type="entry name" value="PH_TFIIH"/>
    <property type="match status" value="1"/>
</dbReference>
<dbReference type="GO" id="GO:0006351">
    <property type="term" value="P:DNA-templated transcription"/>
    <property type="evidence" value="ECO:0007669"/>
    <property type="project" value="InterPro"/>
</dbReference>
<dbReference type="SUPFAM" id="SSF50729">
    <property type="entry name" value="PH domain-like"/>
    <property type="match status" value="1"/>
</dbReference>
<dbReference type="InterPro" id="IPR011993">
    <property type="entry name" value="PH-like_dom_sf"/>
</dbReference>
<evidence type="ECO:0000256" key="7">
    <source>
        <dbReference type="SAM" id="MobiDB-lite"/>
    </source>
</evidence>
<dbReference type="Gene3D" id="1.10.3970.10">
    <property type="entry name" value="BSD domain"/>
    <property type="match status" value="1"/>
</dbReference>
<sequence length="189" mass="21576">MQRISPDAKEKVQLQLLMHNGESYTFQFADPAGKSIQLQMRNSVKELLQTLLSKFKDKLVVTGLLSSEEFWARPEFTSSTDTAHSQPVPTKHGQSQDSTSEHPSGQLSQCFQQHQNKLQAVGVPNYLLSDIKPEADGANGIKYNLTHETIEAIFLAYPMVRQRHKDLVPDTLSEADFWIKFFQSHYFHR</sequence>
<keyword evidence="6" id="KW-0539">Nucleus</keyword>
<gene>
    <name evidence="9" type="ORF">PXEA_LOCUS37323</name>
</gene>
<evidence type="ECO:0000256" key="1">
    <source>
        <dbReference type="ARBA" id="ARBA00004123"/>
    </source>
</evidence>
<evidence type="ECO:0000256" key="2">
    <source>
        <dbReference type="ARBA" id="ARBA00009448"/>
    </source>
</evidence>
<evidence type="ECO:0000256" key="3">
    <source>
        <dbReference type="ARBA" id="ARBA00022737"/>
    </source>
</evidence>
<evidence type="ECO:0000313" key="9">
    <source>
        <dbReference type="EMBL" id="VEL43883.1"/>
    </source>
</evidence>
<dbReference type="Pfam" id="PF08567">
    <property type="entry name" value="PH_TFIIH"/>
    <property type="match status" value="1"/>
</dbReference>
<organism evidence="9 10">
    <name type="scientific">Protopolystoma xenopodis</name>
    <dbReference type="NCBI Taxonomy" id="117903"/>
    <lineage>
        <taxon>Eukaryota</taxon>
        <taxon>Metazoa</taxon>
        <taxon>Spiralia</taxon>
        <taxon>Lophotrochozoa</taxon>
        <taxon>Platyhelminthes</taxon>
        <taxon>Monogenea</taxon>
        <taxon>Polyopisthocotylea</taxon>
        <taxon>Polystomatidea</taxon>
        <taxon>Polystomatidae</taxon>
        <taxon>Protopolystoma</taxon>
    </lineage>
</organism>
<comment type="subcellular location">
    <subcellularLocation>
        <location evidence="1">Nucleus</location>
    </subcellularLocation>
</comment>
<evidence type="ECO:0000259" key="8">
    <source>
        <dbReference type="PROSITE" id="PS50858"/>
    </source>
</evidence>
<comment type="similarity">
    <text evidence="2">Belongs to the TFB1 family.</text>
</comment>
<reference evidence="9" key="1">
    <citation type="submission" date="2018-11" db="EMBL/GenBank/DDBJ databases">
        <authorList>
            <consortium name="Pathogen Informatics"/>
        </authorList>
    </citation>
    <scope>NUCLEOTIDE SEQUENCE</scope>
</reference>
<comment type="caution">
    <text evidence="9">The sequence shown here is derived from an EMBL/GenBank/DDBJ whole genome shotgun (WGS) entry which is preliminary data.</text>
</comment>
<name>A0A448XSH8_9PLAT</name>
<dbReference type="EMBL" id="CAAALY010286341">
    <property type="protein sequence ID" value="VEL43883.1"/>
    <property type="molecule type" value="Genomic_DNA"/>
</dbReference>
<dbReference type="OrthoDB" id="6286068at2759"/>
<keyword evidence="5" id="KW-0804">Transcription</keyword>
<evidence type="ECO:0000256" key="5">
    <source>
        <dbReference type="ARBA" id="ARBA00023163"/>
    </source>
</evidence>
<dbReference type="SMART" id="SM00751">
    <property type="entry name" value="BSD"/>
    <property type="match status" value="1"/>
</dbReference>
<keyword evidence="10" id="KW-1185">Reference proteome</keyword>
<evidence type="ECO:0000256" key="4">
    <source>
        <dbReference type="ARBA" id="ARBA00023015"/>
    </source>
</evidence>
<dbReference type="GO" id="GO:0000439">
    <property type="term" value="C:transcription factor TFIIH core complex"/>
    <property type="evidence" value="ECO:0007669"/>
    <property type="project" value="InterPro"/>
</dbReference>
<dbReference type="Gene3D" id="2.30.29.30">
    <property type="entry name" value="Pleckstrin-homology domain (PH domain)/Phosphotyrosine-binding domain (PTB)"/>
    <property type="match status" value="1"/>
</dbReference>
<keyword evidence="3" id="KW-0677">Repeat</keyword>
<dbReference type="Proteomes" id="UP000784294">
    <property type="component" value="Unassembled WGS sequence"/>
</dbReference>
<dbReference type="InterPro" id="IPR005607">
    <property type="entry name" value="BSD_dom"/>
</dbReference>
<keyword evidence="4" id="KW-0805">Transcription regulation</keyword>
<dbReference type="PROSITE" id="PS50858">
    <property type="entry name" value="BSD"/>
    <property type="match status" value="1"/>
</dbReference>
<evidence type="ECO:0000313" key="10">
    <source>
        <dbReference type="Proteomes" id="UP000784294"/>
    </source>
</evidence>
<dbReference type="GO" id="GO:0006289">
    <property type="term" value="P:nucleotide-excision repair"/>
    <property type="evidence" value="ECO:0007669"/>
    <property type="project" value="InterPro"/>
</dbReference>
<dbReference type="AlphaFoldDB" id="A0A448XSH8"/>
<feature type="region of interest" description="Disordered" evidence="7">
    <location>
        <begin position="77"/>
        <end position="111"/>
    </location>
</feature>
<accession>A0A448XSH8</accession>
<feature type="domain" description="BSD" evidence="8">
    <location>
        <begin position="137"/>
        <end position="189"/>
    </location>
</feature>
<protein>
    <recommendedName>
        <fullName evidence="8">BSD domain-containing protein</fullName>
    </recommendedName>
</protein>
<dbReference type="SUPFAM" id="SSF140383">
    <property type="entry name" value="BSD domain-like"/>
    <property type="match status" value="1"/>
</dbReference>
<dbReference type="InterPro" id="IPR035925">
    <property type="entry name" value="BSD_dom_sf"/>
</dbReference>
<dbReference type="PANTHER" id="PTHR12856">
    <property type="entry name" value="TRANSCRIPTION INITIATION FACTOR IIH-RELATED"/>
    <property type="match status" value="1"/>
</dbReference>
<dbReference type="InterPro" id="IPR013876">
    <property type="entry name" value="TFIIH_BTF_p62_N"/>
</dbReference>
<dbReference type="InterPro" id="IPR027079">
    <property type="entry name" value="Tfb1/GTF2H1"/>
</dbReference>